<comment type="subunit">
    <text evidence="2">Homotetramer.</text>
</comment>
<dbReference type="GO" id="GO:0003697">
    <property type="term" value="F:single-stranded DNA binding"/>
    <property type="evidence" value="ECO:0007669"/>
    <property type="project" value="UniProtKB-UniRule"/>
</dbReference>
<keyword evidence="2" id="KW-0233">DNA recombination</keyword>
<protein>
    <recommendedName>
        <fullName evidence="2 3">Single-stranded DNA-binding protein</fullName>
        <shortName evidence="2">SSB</shortName>
    </recommendedName>
</protein>
<proteinExistence type="inferred from homology"/>
<organism evidence="5 6">
    <name type="scientific">Aneurinibacillus danicus</name>
    <dbReference type="NCBI Taxonomy" id="267746"/>
    <lineage>
        <taxon>Bacteria</taxon>
        <taxon>Bacillati</taxon>
        <taxon>Bacillota</taxon>
        <taxon>Bacilli</taxon>
        <taxon>Bacillales</taxon>
        <taxon>Paenibacillaceae</taxon>
        <taxon>Aneurinibacillus group</taxon>
        <taxon>Aneurinibacillus</taxon>
    </lineage>
</organism>
<comment type="function">
    <text evidence="2">Plays an important role in DNA replication, recombination and repair. Binds to ssDNA and to an array of partner proteins to recruit them to their sites of action during DNA metabolism.</text>
</comment>
<dbReference type="GO" id="GO:0006310">
    <property type="term" value="P:DNA recombination"/>
    <property type="evidence" value="ECO:0007669"/>
    <property type="project" value="UniProtKB-UniRule"/>
</dbReference>
<dbReference type="PROSITE" id="PS50935">
    <property type="entry name" value="SSB"/>
    <property type="match status" value="1"/>
</dbReference>
<evidence type="ECO:0000256" key="3">
    <source>
        <dbReference type="RuleBase" id="RU000524"/>
    </source>
</evidence>
<dbReference type="EMBL" id="BJXX01000087">
    <property type="protein sequence ID" value="GEN34672.1"/>
    <property type="molecule type" value="Genomic_DNA"/>
</dbReference>
<evidence type="ECO:0000256" key="1">
    <source>
        <dbReference type="ARBA" id="ARBA00023125"/>
    </source>
</evidence>
<comment type="caution">
    <text evidence="5">The sequence shown here is derived from an EMBL/GenBank/DDBJ whole genome shotgun (WGS) entry which is preliminary data.</text>
</comment>
<dbReference type="AlphaFoldDB" id="A0A511VBQ6"/>
<dbReference type="PANTHER" id="PTHR10302">
    <property type="entry name" value="SINGLE-STRANDED DNA-BINDING PROTEIN"/>
    <property type="match status" value="1"/>
</dbReference>
<dbReference type="CDD" id="cd04496">
    <property type="entry name" value="SSB_OBF"/>
    <property type="match status" value="1"/>
</dbReference>
<dbReference type="Proteomes" id="UP000321157">
    <property type="component" value="Unassembled WGS sequence"/>
</dbReference>
<keyword evidence="6" id="KW-1185">Reference proteome</keyword>
<name>A0A511VBQ6_9BACL</name>
<accession>A0A511VBQ6</accession>
<dbReference type="RefSeq" id="WP_246147303.1">
    <property type="nucleotide sequence ID" value="NZ_BJXX01000087.1"/>
</dbReference>
<evidence type="ECO:0000313" key="6">
    <source>
        <dbReference type="Proteomes" id="UP000321157"/>
    </source>
</evidence>
<gene>
    <name evidence="5" type="primary">ssbA</name>
    <name evidence="5" type="ORF">ADA01nite_21320</name>
</gene>
<keyword evidence="1 2" id="KW-0238">DNA-binding</keyword>
<evidence type="ECO:0000256" key="4">
    <source>
        <dbReference type="SAM" id="MobiDB-lite"/>
    </source>
</evidence>
<reference evidence="5 6" key="1">
    <citation type="submission" date="2019-07" db="EMBL/GenBank/DDBJ databases">
        <title>Whole genome shotgun sequence of Aneurinibacillus danicus NBRC 102444.</title>
        <authorList>
            <person name="Hosoyama A."/>
            <person name="Uohara A."/>
            <person name="Ohji S."/>
            <person name="Ichikawa N."/>
        </authorList>
    </citation>
    <scope>NUCLEOTIDE SEQUENCE [LARGE SCALE GENOMIC DNA]</scope>
    <source>
        <strain evidence="5 6">NBRC 102444</strain>
    </source>
</reference>
<dbReference type="HAMAP" id="MF_00984">
    <property type="entry name" value="SSB"/>
    <property type="match status" value="1"/>
</dbReference>
<sequence>MESRMRGNSHVRFGAGEKIEDEATSKGGFISPKSYLLPSNGTAVATFTLAIDRRMTNQQGERETDFLPIVVWSKLAELCAQYLKKGQQAAVEGRIQVRNYENKEGRRVYVTEIVAENVQFLGGGQGQGGESSYAGGFDRPSPFGGNNSGGRSRDSFNDNPFADDQRPIDISDDDLPF</sequence>
<evidence type="ECO:0000256" key="2">
    <source>
        <dbReference type="HAMAP-Rule" id="MF_00984"/>
    </source>
</evidence>
<dbReference type="InterPro" id="IPR012340">
    <property type="entry name" value="NA-bd_OB-fold"/>
</dbReference>
<dbReference type="GO" id="GO:0009295">
    <property type="term" value="C:nucleoid"/>
    <property type="evidence" value="ECO:0007669"/>
    <property type="project" value="TreeGrafter"/>
</dbReference>
<keyword evidence="2" id="KW-0227">DNA damage</keyword>
<keyword evidence="2" id="KW-0234">DNA repair</keyword>
<keyword evidence="2" id="KW-0235">DNA replication</keyword>
<dbReference type="GO" id="GO:0006260">
    <property type="term" value="P:DNA replication"/>
    <property type="evidence" value="ECO:0007669"/>
    <property type="project" value="UniProtKB-UniRule"/>
</dbReference>
<dbReference type="NCBIfam" id="TIGR00621">
    <property type="entry name" value="ssb"/>
    <property type="match status" value="1"/>
</dbReference>
<dbReference type="InterPro" id="IPR000424">
    <property type="entry name" value="Primosome_PriB/ssb"/>
</dbReference>
<comment type="caution">
    <text evidence="2">Lacks conserved residue(s) required for the propagation of feature annotation.</text>
</comment>
<feature type="region of interest" description="Disordered" evidence="4">
    <location>
        <begin position="125"/>
        <end position="177"/>
    </location>
</feature>
<feature type="short sequence motif" description="Important for interaction with partner proteins" evidence="2">
    <location>
        <begin position="172"/>
        <end position="177"/>
    </location>
</feature>
<dbReference type="PANTHER" id="PTHR10302:SF27">
    <property type="entry name" value="SINGLE-STRANDED DNA-BINDING PROTEIN"/>
    <property type="match status" value="1"/>
</dbReference>
<dbReference type="InterPro" id="IPR011344">
    <property type="entry name" value="ssDNA-bd"/>
</dbReference>
<dbReference type="Gene3D" id="2.40.50.140">
    <property type="entry name" value="Nucleic acid-binding proteins"/>
    <property type="match status" value="1"/>
</dbReference>
<evidence type="ECO:0000313" key="5">
    <source>
        <dbReference type="EMBL" id="GEN34672.1"/>
    </source>
</evidence>
<dbReference type="SUPFAM" id="SSF50249">
    <property type="entry name" value="Nucleic acid-binding proteins"/>
    <property type="match status" value="1"/>
</dbReference>
<dbReference type="GO" id="GO:0006281">
    <property type="term" value="P:DNA repair"/>
    <property type="evidence" value="ECO:0007669"/>
    <property type="project" value="UniProtKB-UniRule"/>
</dbReference>
<dbReference type="Pfam" id="PF00436">
    <property type="entry name" value="SSB"/>
    <property type="match status" value="1"/>
</dbReference>